<protein>
    <submittedName>
        <fullName evidence="3">Uncharacterized protein</fullName>
    </submittedName>
</protein>
<dbReference type="EMBL" id="SVER01000012">
    <property type="protein sequence ID" value="MBE5919360.1"/>
    <property type="molecule type" value="Genomic_DNA"/>
</dbReference>
<reference evidence="3" key="1">
    <citation type="submission" date="2019-04" db="EMBL/GenBank/DDBJ databases">
        <title>Evolution of Biomass-Degrading Anaerobic Consortia Revealed by Metagenomics.</title>
        <authorList>
            <person name="Peng X."/>
        </authorList>
    </citation>
    <scope>NUCLEOTIDE SEQUENCE</scope>
    <source>
        <strain evidence="3">SIG311</strain>
    </source>
</reference>
<evidence type="ECO:0000256" key="1">
    <source>
        <dbReference type="SAM" id="MobiDB-lite"/>
    </source>
</evidence>
<dbReference type="AlphaFoldDB" id="A0A927UBC8"/>
<feature type="region of interest" description="Disordered" evidence="1">
    <location>
        <begin position="105"/>
        <end position="127"/>
    </location>
</feature>
<comment type="caution">
    <text evidence="3">The sequence shown here is derived from an EMBL/GenBank/DDBJ whole genome shotgun (WGS) entry which is preliminary data.</text>
</comment>
<keyword evidence="2" id="KW-0812">Transmembrane</keyword>
<organism evidence="3 4">
    <name type="scientific">Pseudobutyrivibrio ruminis</name>
    <dbReference type="NCBI Taxonomy" id="46206"/>
    <lineage>
        <taxon>Bacteria</taxon>
        <taxon>Bacillati</taxon>
        <taxon>Bacillota</taxon>
        <taxon>Clostridia</taxon>
        <taxon>Lachnospirales</taxon>
        <taxon>Lachnospiraceae</taxon>
        <taxon>Pseudobutyrivibrio</taxon>
    </lineage>
</organism>
<feature type="transmembrane region" description="Helical" evidence="2">
    <location>
        <begin position="295"/>
        <end position="316"/>
    </location>
</feature>
<feature type="compositionally biased region" description="Low complexity" evidence="1">
    <location>
        <begin position="107"/>
        <end position="123"/>
    </location>
</feature>
<name>A0A927UBC8_9FIRM</name>
<gene>
    <name evidence="3" type="ORF">E7272_05880</name>
</gene>
<evidence type="ECO:0000313" key="4">
    <source>
        <dbReference type="Proteomes" id="UP000766246"/>
    </source>
</evidence>
<sequence>MGKKKIKIKESVMSLIAVITVCALLGPFTKKLVNNHYNAVDGTWTMTREKFSDQTWEDYWKSIIDCPYETSDIAKAEAIWALNSGNANKSKEEVAQLWKAAGKPGYNAEKSNSSVVSANSDNNTEPKTKKTKATITLDESFKGNYVVTTKKAVYSTYQSSREEIGNIARGTEVEVTGNSSNGFYRFSYTKEDGSVVDGYLLYKNKDNIVTKEEYDAAWAETKRVEPTCEKDGYVQYTNSLSELKKKDALKATGHMAGEEITSKKATLFSKGEKIVSCTVCGKVLKSEEIDALIPVYMWCILGGVVAIFIVSGIYFIKSKKE</sequence>
<feature type="transmembrane region" description="Helical" evidence="2">
    <location>
        <begin position="12"/>
        <end position="29"/>
    </location>
</feature>
<keyword evidence="2" id="KW-1133">Transmembrane helix</keyword>
<evidence type="ECO:0000313" key="3">
    <source>
        <dbReference type="EMBL" id="MBE5919360.1"/>
    </source>
</evidence>
<keyword evidence="2" id="KW-0472">Membrane</keyword>
<accession>A0A927UBC8</accession>
<dbReference type="Proteomes" id="UP000766246">
    <property type="component" value="Unassembled WGS sequence"/>
</dbReference>
<proteinExistence type="predicted"/>
<evidence type="ECO:0000256" key="2">
    <source>
        <dbReference type="SAM" id="Phobius"/>
    </source>
</evidence>